<organism evidence="6 7">
    <name type="scientific">Clostridium sulfidigenes</name>
    <dbReference type="NCBI Taxonomy" id="318464"/>
    <lineage>
        <taxon>Bacteria</taxon>
        <taxon>Bacillati</taxon>
        <taxon>Bacillota</taxon>
        <taxon>Clostridia</taxon>
        <taxon>Eubacteriales</taxon>
        <taxon>Clostridiaceae</taxon>
        <taxon>Clostridium</taxon>
    </lineage>
</organism>
<evidence type="ECO:0000256" key="4">
    <source>
        <dbReference type="PROSITE-ProRule" id="PRU00335"/>
    </source>
</evidence>
<gene>
    <name evidence="6" type="ORF">IO99_03405</name>
</gene>
<dbReference type="STRING" id="318464.IO99_03405"/>
<reference evidence="6 7" key="1">
    <citation type="submission" date="2014-07" db="EMBL/GenBank/DDBJ databases">
        <title>Draft genome of Clostridium sulfidigenes 113A isolated from sediments associated with methane hydrate from Krishna Godavari basin.</title>
        <authorList>
            <person name="Honkalas V.S."/>
            <person name="Dabir A.P."/>
            <person name="Arora P."/>
            <person name="Dhakephalkar P.K."/>
        </authorList>
    </citation>
    <scope>NUCLEOTIDE SEQUENCE [LARGE SCALE GENOMIC DNA]</scope>
    <source>
        <strain evidence="6 7">113A</strain>
    </source>
</reference>
<protein>
    <submittedName>
        <fullName evidence="6">TetR family transcriptional regulator</fullName>
    </submittedName>
</protein>
<keyword evidence="2 4" id="KW-0238">DNA-binding</keyword>
<evidence type="ECO:0000256" key="3">
    <source>
        <dbReference type="ARBA" id="ARBA00023163"/>
    </source>
</evidence>
<dbReference type="PRINTS" id="PR00455">
    <property type="entry name" value="HTHTETR"/>
</dbReference>
<evidence type="ECO:0000256" key="2">
    <source>
        <dbReference type="ARBA" id="ARBA00023125"/>
    </source>
</evidence>
<proteinExistence type="predicted"/>
<evidence type="ECO:0000256" key="1">
    <source>
        <dbReference type="ARBA" id="ARBA00023015"/>
    </source>
</evidence>
<dbReference type="RefSeq" id="WP_035130207.1">
    <property type="nucleotide sequence ID" value="NZ_JPMD01000004.1"/>
</dbReference>
<dbReference type="AlphaFoldDB" id="A0A084JGU9"/>
<name>A0A084JGU9_9CLOT</name>
<dbReference type="SUPFAM" id="SSF46689">
    <property type="entry name" value="Homeodomain-like"/>
    <property type="match status" value="1"/>
</dbReference>
<accession>A0A084JGU9</accession>
<evidence type="ECO:0000259" key="5">
    <source>
        <dbReference type="PROSITE" id="PS50977"/>
    </source>
</evidence>
<dbReference type="eggNOG" id="COG1309">
    <property type="taxonomic scope" value="Bacteria"/>
</dbReference>
<dbReference type="InterPro" id="IPR001647">
    <property type="entry name" value="HTH_TetR"/>
</dbReference>
<sequence length="195" mass="22785">MRELKNIEEKILDRALYLFGKNGSTNVSIRTIAKEAEVNVSAINYYFGSKENMLSNVQEFYIDNTILAYSELDNEELSDEEKVILCANEIMEYALRYPGVLVMQREAAELEEKDEMATKIINTTKEMHNKLNNILSRVIGSEGKIFEYDRMIFLSSILHPTNGSKIEEFNEEFMENKQVRIEYIKYILNRLKNNK</sequence>
<dbReference type="PANTHER" id="PTHR47506">
    <property type="entry name" value="TRANSCRIPTIONAL REGULATORY PROTEIN"/>
    <property type="match status" value="1"/>
</dbReference>
<dbReference type="Gene3D" id="1.10.357.10">
    <property type="entry name" value="Tetracycline Repressor, domain 2"/>
    <property type="match status" value="1"/>
</dbReference>
<keyword evidence="1" id="KW-0805">Transcription regulation</keyword>
<dbReference type="Pfam" id="PF00440">
    <property type="entry name" value="TetR_N"/>
    <property type="match status" value="1"/>
</dbReference>
<evidence type="ECO:0000313" key="6">
    <source>
        <dbReference type="EMBL" id="KEZ88183.1"/>
    </source>
</evidence>
<dbReference type="PANTHER" id="PTHR47506:SF6">
    <property type="entry name" value="HTH-TYPE TRANSCRIPTIONAL REPRESSOR NEMR"/>
    <property type="match status" value="1"/>
</dbReference>
<keyword evidence="7" id="KW-1185">Reference proteome</keyword>
<evidence type="ECO:0000313" key="7">
    <source>
        <dbReference type="Proteomes" id="UP000028542"/>
    </source>
</evidence>
<keyword evidence="3" id="KW-0804">Transcription</keyword>
<dbReference type="Proteomes" id="UP000028542">
    <property type="component" value="Unassembled WGS sequence"/>
</dbReference>
<dbReference type="InterPro" id="IPR009057">
    <property type="entry name" value="Homeodomain-like_sf"/>
</dbReference>
<feature type="domain" description="HTH tetR-type" evidence="5">
    <location>
        <begin position="5"/>
        <end position="65"/>
    </location>
</feature>
<comment type="caution">
    <text evidence="6">The sequence shown here is derived from an EMBL/GenBank/DDBJ whole genome shotgun (WGS) entry which is preliminary data.</text>
</comment>
<feature type="DNA-binding region" description="H-T-H motif" evidence="4">
    <location>
        <begin position="28"/>
        <end position="47"/>
    </location>
</feature>
<dbReference type="PROSITE" id="PS50977">
    <property type="entry name" value="HTH_TETR_2"/>
    <property type="match status" value="1"/>
</dbReference>
<dbReference type="EMBL" id="JPMD01000004">
    <property type="protein sequence ID" value="KEZ88183.1"/>
    <property type="molecule type" value="Genomic_DNA"/>
</dbReference>
<dbReference type="GO" id="GO:0003677">
    <property type="term" value="F:DNA binding"/>
    <property type="evidence" value="ECO:0007669"/>
    <property type="project" value="UniProtKB-UniRule"/>
</dbReference>